<dbReference type="InterPro" id="IPR019734">
    <property type="entry name" value="TPR_rpt"/>
</dbReference>
<protein>
    <submittedName>
        <fullName evidence="3">Assembly chaperone of RPL4</fullName>
    </submittedName>
</protein>
<evidence type="ECO:0000256" key="1">
    <source>
        <dbReference type="PROSITE-ProRule" id="PRU00339"/>
    </source>
</evidence>
<feature type="region of interest" description="Disordered" evidence="2">
    <location>
        <begin position="345"/>
        <end position="370"/>
    </location>
</feature>
<dbReference type="Proteomes" id="UP000253472">
    <property type="component" value="Unassembled WGS sequence"/>
</dbReference>
<dbReference type="OrthoDB" id="1914839at2759"/>
<reference evidence="3 4" key="1">
    <citation type="submission" date="2018-06" db="EMBL/GenBank/DDBJ databases">
        <title>Whole genome sequencing of Candida tropicalis (genome annotated by CSBL at Korea University).</title>
        <authorList>
            <person name="Ahn J."/>
        </authorList>
    </citation>
    <scope>NUCLEOTIDE SEQUENCE [LARGE SCALE GENOMIC DNA]</scope>
    <source>
        <strain evidence="3 4">ATCC 20962</strain>
    </source>
</reference>
<evidence type="ECO:0000313" key="4">
    <source>
        <dbReference type="Proteomes" id="UP000253472"/>
    </source>
</evidence>
<keyword evidence="4" id="KW-1185">Reference proteome</keyword>
<accession>A0A367YBQ3</accession>
<evidence type="ECO:0000313" key="3">
    <source>
        <dbReference type="EMBL" id="RCK63227.1"/>
    </source>
</evidence>
<name>A0A367YBQ3_9ASCO</name>
<dbReference type="SUPFAM" id="SSF48452">
    <property type="entry name" value="TPR-like"/>
    <property type="match status" value="1"/>
</dbReference>
<sequence>MSEIITQSKVLLDTMQPEQAVELLVSNLDGHKDSVPYLTALGQAYLEINEVQDAYDTFVRACELDPEAKEGAEKFLTLGQIIGGRDGLHTIDTGIRLLKNKLESSLAEYPKDLFESEEEYRSDIVKQITLSVSSEIEIWMTDLCMEPEAERMCEELIDYSLNLDNRNPESYAMLASIRISQQRNDDAIQAVQKSWEFYKKKIADLEYKSEHGTAKEIFDVGMEHADLIQPLIALARYAIELEQYDIALEVSDSIQEINDGILDAYYIEILAYTSKARQLLNAPEIQMSELSTHPDEAIRALMQEARYSATQIHKILQTDDAREFDGELVQQLNQLMTEVGGPIMSELMPPKRSKNDDDEDIEWEDLDEVD</sequence>
<dbReference type="AlphaFoldDB" id="A0A367YBQ3"/>
<dbReference type="CDD" id="cd24142">
    <property type="entry name" value="ACL4-like"/>
    <property type="match status" value="1"/>
</dbReference>
<dbReference type="EMBL" id="QLNQ01000024">
    <property type="protein sequence ID" value="RCK63227.1"/>
    <property type="molecule type" value="Genomic_DNA"/>
</dbReference>
<feature type="repeat" description="TPR" evidence="1">
    <location>
        <begin position="35"/>
        <end position="68"/>
    </location>
</feature>
<keyword evidence="1" id="KW-0802">TPR repeat</keyword>
<gene>
    <name evidence="3" type="primary">ACL4_0</name>
    <name evidence="3" type="ORF">Cantr_09666</name>
</gene>
<organism evidence="3 4">
    <name type="scientific">Candida viswanathii</name>
    <dbReference type="NCBI Taxonomy" id="5486"/>
    <lineage>
        <taxon>Eukaryota</taxon>
        <taxon>Fungi</taxon>
        <taxon>Dikarya</taxon>
        <taxon>Ascomycota</taxon>
        <taxon>Saccharomycotina</taxon>
        <taxon>Pichiomycetes</taxon>
        <taxon>Debaryomycetaceae</taxon>
        <taxon>Candida/Lodderomyces clade</taxon>
        <taxon>Candida</taxon>
    </lineage>
</organism>
<dbReference type="STRING" id="5486.A0A367YBQ3"/>
<evidence type="ECO:0000256" key="2">
    <source>
        <dbReference type="SAM" id="MobiDB-lite"/>
    </source>
</evidence>
<dbReference type="InterPro" id="IPR011990">
    <property type="entry name" value="TPR-like_helical_dom_sf"/>
</dbReference>
<dbReference type="PROSITE" id="PS50005">
    <property type="entry name" value="TPR"/>
    <property type="match status" value="1"/>
</dbReference>
<feature type="compositionally biased region" description="Acidic residues" evidence="2">
    <location>
        <begin position="356"/>
        <end position="370"/>
    </location>
</feature>
<dbReference type="Gene3D" id="1.25.40.10">
    <property type="entry name" value="Tetratricopeptide repeat domain"/>
    <property type="match status" value="2"/>
</dbReference>
<comment type="caution">
    <text evidence="3">The sequence shown here is derived from an EMBL/GenBank/DDBJ whole genome shotgun (WGS) entry which is preliminary data.</text>
</comment>
<dbReference type="Pfam" id="PF13181">
    <property type="entry name" value="TPR_8"/>
    <property type="match status" value="1"/>
</dbReference>
<proteinExistence type="predicted"/>